<dbReference type="CDD" id="cd04629">
    <property type="entry name" value="CBS_pair_bac"/>
    <property type="match status" value="1"/>
</dbReference>
<protein>
    <submittedName>
        <fullName evidence="5">CBS domain-containing protein</fullName>
    </submittedName>
</protein>
<accession>A0ABV5J637</accession>
<evidence type="ECO:0000256" key="2">
    <source>
        <dbReference type="PROSITE-ProRule" id="PRU00703"/>
    </source>
</evidence>
<dbReference type="SMART" id="SM00116">
    <property type="entry name" value="CBS"/>
    <property type="match status" value="2"/>
</dbReference>
<evidence type="ECO:0000256" key="1">
    <source>
        <dbReference type="ARBA" id="ARBA00023122"/>
    </source>
</evidence>
<evidence type="ECO:0000313" key="6">
    <source>
        <dbReference type="Proteomes" id="UP001589654"/>
    </source>
</evidence>
<gene>
    <name evidence="5" type="ORF">ACFFUR_10750</name>
</gene>
<organism evidence="5 6">
    <name type="scientific">Echinicola jeungdonensis</name>
    <dbReference type="NCBI Taxonomy" id="709343"/>
    <lineage>
        <taxon>Bacteria</taxon>
        <taxon>Pseudomonadati</taxon>
        <taxon>Bacteroidota</taxon>
        <taxon>Cytophagia</taxon>
        <taxon>Cytophagales</taxon>
        <taxon>Cyclobacteriaceae</taxon>
        <taxon>Echinicola</taxon>
    </lineage>
</organism>
<dbReference type="InterPro" id="IPR051257">
    <property type="entry name" value="Diverse_CBS-Domain"/>
</dbReference>
<name>A0ABV5J637_9BACT</name>
<dbReference type="RefSeq" id="WP_290246456.1">
    <property type="nucleotide sequence ID" value="NZ_JAUFQT010000001.1"/>
</dbReference>
<evidence type="ECO:0000256" key="3">
    <source>
        <dbReference type="SAM" id="MobiDB-lite"/>
    </source>
</evidence>
<dbReference type="PANTHER" id="PTHR43080:SF2">
    <property type="entry name" value="CBS DOMAIN-CONTAINING PROTEIN"/>
    <property type="match status" value="1"/>
</dbReference>
<proteinExistence type="predicted"/>
<reference evidence="5 6" key="1">
    <citation type="submission" date="2024-09" db="EMBL/GenBank/DDBJ databases">
        <authorList>
            <person name="Sun Q."/>
            <person name="Mori K."/>
        </authorList>
    </citation>
    <scope>NUCLEOTIDE SEQUENCE [LARGE SCALE GENOMIC DNA]</scope>
    <source>
        <strain evidence="5 6">CECT 7682</strain>
    </source>
</reference>
<feature type="domain" description="CBS" evidence="4">
    <location>
        <begin position="95"/>
        <end position="150"/>
    </location>
</feature>
<dbReference type="PANTHER" id="PTHR43080">
    <property type="entry name" value="CBS DOMAIN-CONTAINING PROTEIN CBSX3, MITOCHONDRIAL"/>
    <property type="match status" value="1"/>
</dbReference>
<dbReference type="InterPro" id="IPR046342">
    <property type="entry name" value="CBS_dom_sf"/>
</dbReference>
<dbReference type="InterPro" id="IPR000644">
    <property type="entry name" value="CBS_dom"/>
</dbReference>
<keyword evidence="6" id="KW-1185">Reference proteome</keyword>
<keyword evidence="1 2" id="KW-0129">CBS domain</keyword>
<feature type="region of interest" description="Disordered" evidence="3">
    <location>
        <begin position="1"/>
        <end position="22"/>
    </location>
</feature>
<evidence type="ECO:0000313" key="5">
    <source>
        <dbReference type="EMBL" id="MFB9212284.1"/>
    </source>
</evidence>
<evidence type="ECO:0000259" key="4">
    <source>
        <dbReference type="PROSITE" id="PS51371"/>
    </source>
</evidence>
<dbReference type="EMBL" id="JBHMEW010000059">
    <property type="protein sequence ID" value="MFB9212284.1"/>
    <property type="molecule type" value="Genomic_DNA"/>
</dbReference>
<dbReference type="Pfam" id="PF00571">
    <property type="entry name" value="CBS"/>
    <property type="match status" value="2"/>
</dbReference>
<dbReference type="Gene3D" id="3.10.580.10">
    <property type="entry name" value="CBS-domain"/>
    <property type="match status" value="2"/>
</dbReference>
<dbReference type="SUPFAM" id="SSF54631">
    <property type="entry name" value="CBS-domain pair"/>
    <property type="match status" value="1"/>
</dbReference>
<dbReference type="Proteomes" id="UP001589654">
    <property type="component" value="Unassembled WGS sequence"/>
</dbReference>
<sequence>MVKSFQGERLLEPKTPDQPILVSDHMSTNLTTFHPDDTIDHVIQVLTHHRISGAPVVDDANNLVGMISEGDCLKEIIRGKYNNTPRMSGTVKDYMTKEVITLDRDISIFDAANRFLTLKIRRFPVMKEGRLVGQISVSDIVRAIPLLKETTW</sequence>
<dbReference type="InterPro" id="IPR044729">
    <property type="entry name" value="CBS_bac"/>
</dbReference>
<dbReference type="PROSITE" id="PS51371">
    <property type="entry name" value="CBS"/>
    <property type="match status" value="2"/>
</dbReference>
<comment type="caution">
    <text evidence="5">The sequence shown here is derived from an EMBL/GenBank/DDBJ whole genome shotgun (WGS) entry which is preliminary data.</text>
</comment>
<feature type="domain" description="CBS" evidence="4">
    <location>
        <begin position="26"/>
        <end position="84"/>
    </location>
</feature>